<protein>
    <submittedName>
        <fullName evidence="2">M48 family metallopeptidase</fullName>
    </submittedName>
</protein>
<dbReference type="InterPro" id="IPR002725">
    <property type="entry name" value="YgjP-like_metallopeptidase"/>
</dbReference>
<feature type="domain" description="YgjP-like metallopeptidase" evidence="1">
    <location>
        <begin position="14"/>
        <end position="211"/>
    </location>
</feature>
<accession>A0ABV7CIM9</accession>
<evidence type="ECO:0000313" key="3">
    <source>
        <dbReference type="Proteomes" id="UP001595453"/>
    </source>
</evidence>
<dbReference type="PANTHER" id="PTHR30399">
    <property type="entry name" value="UNCHARACTERIZED PROTEIN YGJP"/>
    <property type="match status" value="1"/>
</dbReference>
<dbReference type="CDD" id="cd07344">
    <property type="entry name" value="M48_yhfN_like"/>
    <property type="match status" value="1"/>
</dbReference>
<name>A0ABV7CIM9_9GAMM</name>
<evidence type="ECO:0000259" key="1">
    <source>
        <dbReference type="Pfam" id="PF01863"/>
    </source>
</evidence>
<dbReference type="InterPro" id="IPR053136">
    <property type="entry name" value="UTP_pyrophosphatase-like"/>
</dbReference>
<dbReference type="Gene3D" id="3.30.2010.10">
    <property type="entry name" value="Metalloproteases ('zincins'), catalytic domain"/>
    <property type="match status" value="1"/>
</dbReference>
<dbReference type="Pfam" id="PF01863">
    <property type="entry name" value="YgjP-like"/>
    <property type="match status" value="1"/>
</dbReference>
<proteinExistence type="predicted"/>
<comment type="caution">
    <text evidence="2">The sequence shown here is derived from an EMBL/GenBank/DDBJ whole genome shotgun (WGS) entry which is preliminary data.</text>
</comment>
<dbReference type="PANTHER" id="PTHR30399:SF1">
    <property type="entry name" value="UTP PYROPHOSPHATASE"/>
    <property type="match status" value="1"/>
</dbReference>
<reference evidence="3" key="1">
    <citation type="journal article" date="2019" name="Int. J. Syst. Evol. Microbiol.">
        <title>The Global Catalogue of Microorganisms (GCM) 10K type strain sequencing project: providing services to taxonomists for standard genome sequencing and annotation.</title>
        <authorList>
            <consortium name="The Broad Institute Genomics Platform"/>
            <consortium name="The Broad Institute Genome Sequencing Center for Infectious Disease"/>
            <person name="Wu L."/>
            <person name="Ma J."/>
        </authorList>
    </citation>
    <scope>NUCLEOTIDE SEQUENCE [LARGE SCALE GENOMIC DNA]</scope>
    <source>
        <strain evidence="3">KCTC 42730</strain>
    </source>
</reference>
<evidence type="ECO:0000313" key="2">
    <source>
        <dbReference type="EMBL" id="MFC3032363.1"/>
    </source>
</evidence>
<dbReference type="RefSeq" id="WP_377122776.1">
    <property type="nucleotide sequence ID" value="NZ_JBHRSD010000011.1"/>
</dbReference>
<sequence>MSFPYQLRLSKKRKTVAIKIKQGTVWVYAPSTISHSWLNEWLASKTQWVMKYQAQSQAQSIAEQETKQRTLWLFGEVYQLQIVADGHDCIDDERKVITLQGEPEQWMLAKHRFLQAQLQPWLMARLAYWQAQMGMNVTSVKVRWYKSRWGSCDSKGRLTFNLLLASLPQECIDYVIVHELAHRQHLNHSPAFWLLVARYFPAYSAAKVQIRQLAKQF</sequence>
<dbReference type="EMBL" id="JBHRSD010000011">
    <property type="protein sequence ID" value="MFC3032363.1"/>
    <property type="molecule type" value="Genomic_DNA"/>
</dbReference>
<gene>
    <name evidence="2" type="ORF">ACFOEE_07530</name>
</gene>
<organism evidence="2 3">
    <name type="scientific">Pseudoalteromonas fenneropenaei</name>
    <dbReference type="NCBI Taxonomy" id="1737459"/>
    <lineage>
        <taxon>Bacteria</taxon>
        <taxon>Pseudomonadati</taxon>
        <taxon>Pseudomonadota</taxon>
        <taxon>Gammaproteobacteria</taxon>
        <taxon>Alteromonadales</taxon>
        <taxon>Pseudoalteromonadaceae</taxon>
        <taxon>Pseudoalteromonas</taxon>
    </lineage>
</organism>
<dbReference type="Proteomes" id="UP001595453">
    <property type="component" value="Unassembled WGS sequence"/>
</dbReference>
<keyword evidence="3" id="KW-1185">Reference proteome</keyword>